<evidence type="ECO:0000313" key="6">
    <source>
        <dbReference type="Proteomes" id="UP000078390"/>
    </source>
</evidence>
<dbReference type="EMBL" id="LWLG01000019">
    <property type="protein sequence ID" value="OAQ19945.1"/>
    <property type="molecule type" value="Genomic_DNA"/>
</dbReference>
<dbReference type="InterPro" id="IPR003695">
    <property type="entry name" value="Ppx_GppA_N"/>
</dbReference>
<sequence>MKRHELIERLTAHFPELRKRDLESLVEATFEEISRFLKDGGRIEFRDFGRFEVHHGKERIFVNPKNGETYYLPGNQRLVFKVGKDLKERLNTPPLAALDLGTQTFRLALGKKEEGGLRVIARYRENVRLGEGLAKSDEISVEAWRRGISALKNFYQILDTLEVSHYRAIGTAVFRRAKNISKFIQEAKGLGIKIEVISPEEEAWLVVKGVMAGLKLQSERFLLVDAGGGSTEIVFIENGKKIWETSLPLGVVTLKDHLIKTYPLTREEYRSLRSHIGKVLSEVEWPKNIDLVVGCGGSASLLGALDLKLAKYVPERLHGHKISQKKIESLGEYLWGLSLSKIRRLRGMESGREDIALPGILIYSEILRKTNQSHLVISEWGLLEGLLLSL</sequence>
<evidence type="ECO:0000256" key="1">
    <source>
        <dbReference type="ARBA" id="ARBA00010529"/>
    </source>
</evidence>
<dbReference type="InterPro" id="IPR050273">
    <property type="entry name" value="GppA/Ppx_hydrolase"/>
</dbReference>
<keyword evidence="5" id="KW-0378">Hydrolase</keyword>
<keyword evidence="2" id="KW-0238">DNA-binding</keyword>
<dbReference type="CDD" id="cd24054">
    <property type="entry name" value="ASKHA_NBD_AaPPX-GppA_MtPPX2-like"/>
    <property type="match status" value="1"/>
</dbReference>
<dbReference type="PANTHER" id="PTHR30005:SF0">
    <property type="entry name" value="RETROGRADE REGULATION PROTEIN 2"/>
    <property type="match status" value="1"/>
</dbReference>
<dbReference type="SUPFAM" id="SSF47729">
    <property type="entry name" value="IHF-like DNA-binding proteins"/>
    <property type="match status" value="1"/>
</dbReference>
<dbReference type="GO" id="GO:0003677">
    <property type="term" value="F:DNA binding"/>
    <property type="evidence" value="ECO:0007669"/>
    <property type="project" value="UniProtKB-KW"/>
</dbReference>
<comment type="similarity">
    <text evidence="1 3">Belongs to the bacterial histone-like protein family.</text>
</comment>
<dbReference type="Gene3D" id="3.30.420.150">
    <property type="entry name" value="Exopolyphosphatase. Domain 2"/>
    <property type="match status" value="1"/>
</dbReference>
<dbReference type="InterPro" id="IPR043129">
    <property type="entry name" value="ATPase_NBD"/>
</dbReference>
<evidence type="ECO:0000259" key="4">
    <source>
        <dbReference type="Pfam" id="PF02541"/>
    </source>
</evidence>
<comment type="caution">
    <text evidence="5">The sequence shown here is derived from an EMBL/GenBank/DDBJ whole genome shotgun (WGS) entry which is preliminary data.</text>
</comment>
<evidence type="ECO:0000256" key="3">
    <source>
        <dbReference type="RuleBase" id="RU003939"/>
    </source>
</evidence>
<dbReference type="GO" id="GO:0030527">
    <property type="term" value="F:structural constituent of chromatin"/>
    <property type="evidence" value="ECO:0007669"/>
    <property type="project" value="InterPro"/>
</dbReference>
<dbReference type="EC" id="3.6.1.11" evidence="5"/>
<organism evidence="5 6">
    <name type="scientific">Thermosulfurimonas dismutans</name>
    <dbReference type="NCBI Taxonomy" id="999894"/>
    <lineage>
        <taxon>Bacteria</taxon>
        <taxon>Pseudomonadati</taxon>
        <taxon>Thermodesulfobacteriota</taxon>
        <taxon>Thermodesulfobacteria</taxon>
        <taxon>Thermodesulfobacteriales</taxon>
        <taxon>Thermodesulfobacteriaceae</taxon>
        <taxon>Thermosulfurimonas</taxon>
    </lineage>
</organism>
<keyword evidence="6" id="KW-1185">Reference proteome</keyword>
<dbReference type="Gene3D" id="3.30.420.40">
    <property type="match status" value="1"/>
</dbReference>
<evidence type="ECO:0000313" key="5">
    <source>
        <dbReference type="EMBL" id="OAQ19945.1"/>
    </source>
</evidence>
<dbReference type="Pfam" id="PF00216">
    <property type="entry name" value="Bac_DNA_binding"/>
    <property type="match status" value="1"/>
</dbReference>
<dbReference type="InterPro" id="IPR000119">
    <property type="entry name" value="Hist_DNA-bd"/>
</dbReference>
<evidence type="ECO:0000256" key="2">
    <source>
        <dbReference type="ARBA" id="ARBA00023125"/>
    </source>
</evidence>
<dbReference type="Pfam" id="PF02541">
    <property type="entry name" value="Ppx-GppA"/>
    <property type="match status" value="1"/>
</dbReference>
<dbReference type="SUPFAM" id="SSF53067">
    <property type="entry name" value="Actin-like ATPase domain"/>
    <property type="match status" value="2"/>
</dbReference>
<name>A0A179D1J6_9BACT</name>
<protein>
    <submittedName>
        <fullName evidence="5">Exopolyphosphatase</fullName>
        <ecNumber evidence="5">3.6.1.11</ecNumber>
    </submittedName>
</protein>
<dbReference type="OrthoDB" id="9807195at2"/>
<dbReference type="Proteomes" id="UP000078390">
    <property type="component" value="Unassembled WGS sequence"/>
</dbReference>
<dbReference type="CDD" id="cd13836">
    <property type="entry name" value="IHF_B"/>
    <property type="match status" value="1"/>
</dbReference>
<accession>A0A179D1J6</accession>
<dbReference type="RefSeq" id="WP_068671683.1">
    <property type="nucleotide sequence ID" value="NZ_LWLG01000019.1"/>
</dbReference>
<dbReference type="Gene3D" id="4.10.520.10">
    <property type="entry name" value="IHF-like DNA-binding proteins"/>
    <property type="match status" value="1"/>
</dbReference>
<dbReference type="SMART" id="SM00411">
    <property type="entry name" value="BHL"/>
    <property type="match status" value="1"/>
</dbReference>
<gene>
    <name evidence="5" type="ORF">TDIS_1944</name>
</gene>
<proteinExistence type="inferred from homology"/>
<dbReference type="AlphaFoldDB" id="A0A179D1J6"/>
<dbReference type="InterPro" id="IPR010992">
    <property type="entry name" value="IHF-like_DNA-bd_dom_sf"/>
</dbReference>
<dbReference type="PANTHER" id="PTHR30005">
    <property type="entry name" value="EXOPOLYPHOSPHATASE"/>
    <property type="match status" value="1"/>
</dbReference>
<dbReference type="STRING" id="999894.TDIS_1944"/>
<dbReference type="GO" id="GO:0004309">
    <property type="term" value="F:exopolyphosphatase activity"/>
    <property type="evidence" value="ECO:0007669"/>
    <property type="project" value="UniProtKB-EC"/>
</dbReference>
<feature type="domain" description="Ppx/GppA phosphatase N-terminal" evidence="4">
    <location>
        <begin position="111"/>
        <end position="389"/>
    </location>
</feature>
<reference evidence="5 6" key="1">
    <citation type="submission" date="2016-04" db="EMBL/GenBank/DDBJ databases">
        <title>Genome analysis of Thermosulfurimonas dismutans, the first thermophilic sulfur-disproportionating bacterium of the phylum Thermodesulfobacteria.</title>
        <authorList>
            <person name="Mardanov A.V."/>
            <person name="Beletsky A.V."/>
            <person name="Kadnikov V.V."/>
            <person name="Slobodkin A.I."/>
            <person name="Ravin N.V."/>
        </authorList>
    </citation>
    <scope>NUCLEOTIDE SEQUENCE [LARGE SCALE GENOMIC DNA]</scope>
    <source>
        <strain evidence="5 6">S95</strain>
    </source>
</reference>